<dbReference type="Pfam" id="PF06279">
    <property type="entry name" value="DUF1033"/>
    <property type="match status" value="1"/>
</dbReference>
<accession>A0A934UDV5</accession>
<comment type="caution">
    <text evidence="1">The sequence shown here is derived from an EMBL/GenBank/DDBJ whole genome shotgun (WGS) entry which is preliminary data.</text>
</comment>
<gene>
    <name evidence="1" type="ORF">JHK64_06120</name>
</gene>
<evidence type="ECO:0000313" key="1">
    <source>
        <dbReference type="EMBL" id="MBJ8350207.1"/>
    </source>
</evidence>
<protein>
    <submittedName>
        <fullName evidence="1">DUF1033 family protein</fullName>
    </submittedName>
</protein>
<sequence length="120" mass="14506">MYQVIEIYGDFEPWWFLEDWKDDIVSETTFSTFKEALAFYTKKWEEFKKTFPSFQSRSDFMAAFWDDEEKRWCVDCDEDLQQYHSLLLLKDDQIIPETLHDEKFNLGNQVTTPPSCSLNF</sequence>
<dbReference type="EMBL" id="JAENBP010000007">
    <property type="protein sequence ID" value="MBJ8350207.1"/>
    <property type="molecule type" value="Genomic_DNA"/>
</dbReference>
<keyword evidence="2" id="KW-1185">Reference proteome</keyword>
<evidence type="ECO:0000313" key="2">
    <source>
        <dbReference type="Proteomes" id="UP000644875"/>
    </source>
</evidence>
<dbReference type="RefSeq" id="WP_199568121.1">
    <property type="nucleotide sequence ID" value="NZ_JAENBP010000007.1"/>
</dbReference>
<dbReference type="AlphaFoldDB" id="A0A934UDV5"/>
<dbReference type="InterPro" id="IPR010434">
    <property type="entry name" value="DUF1033"/>
</dbReference>
<proteinExistence type="predicted"/>
<organism evidence="1 2">
    <name type="scientific">Streptococcus zalophi</name>
    <dbReference type="NCBI Taxonomy" id="640031"/>
    <lineage>
        <taxon>Bacteria</taxon>
        <taxon>Bacillati</taxon>
        <taxon>Bacillota</taxon>
        <taxon>Bacilli</taxon>
        <taxon>Lactobacillales</taxon>
        <taxon>Streptococcaceae</taxon>
        <taxon>Streptococcus</taxon>
    </lineage>
</organism>
<dbReference type="Proteomes" id="UP000644875">
    <property type="component" value="Unassembled WGS sequence"/>
</dbReference>
<name>A0A934UDV5_9STRE</name>
<reference evidence="1 2" key="1">
    <citation type="journal article" date="2021" name="Int. J. Syst. Evol. Microbiol.">
        <title>Streptococcus vicugnae sp. nov., isolated from faeces of alpacas (Vicugna pacos) and cattle (Bos taurus), Streptococcus zalophi sp. nov., and Streptococcus pacificus sp. nov., isolated from respiratory tract of California sea lions (Zalophus californianus).</title>
        <authorList>
            <person name="Volokhov D.V."/>
            <person name="Zagorodnyaya T.A."/>
            <person name="Shen Z."/>
            <person name="Blom J."/>
            <person name="Furtak V.A."/>
            <person name="Eisenberg T."/>
            <person name="Fan P."/>
            <person name="Jeong K.C."/>
            <person name="Gao Y."/>
            <person name="Zhang S."/>
            <person name="Amselle M."/>
        </authorList>
    </citation>
    <scope>NUCLEOTIDE SEQUENCE [LARGE SCALE GENOMIC DNA]</scope>
    <source>
        <strain evidence="2">CSL7508-lung</strain>
    </source>
</reference>